<name>A0ABP9GV21_9ACTN</name>
<keyword evidence="3" id="KW-0547">Nucleotide-binding</keyword>
<dbReference type="EMBL" id="BAABHS010000004">
    <property type="protein sequence ID" value="GAA4953609.1"/>
    <property type="molecule type" value="Genomic_DNA"/>
</dbReference>
<evidence type="ECO:0000256" key="4">
    <source>
        <dbReference type="ARBA" id="ARBA00022840"/>
    </source>
</evidence>
<dbReference type="RefSeq" id="WP_345674389.1">
    <property type="nucleotide sequence ID" value="NZ_BAABHS010000004.1"/>
</dbReference>
<organism evidence="7 8">
    <name type="scientific">Yinghuangia aomiensis</name>
    <dbReference type="NCBI Taxonomy" id="676205"/>
    <lineage>
        <taxon>Bacteria</taxon>
        <taxon>Bacillati</taxon>
        <taxon>Actinomycetota</taxon>
        <taxon>Actinomycetes</taxon>
        <taxon>Kitasatosporales</taxon>
        <taxon>Streptomycetaceae</taxon>
        <taxon>Yinghuangia</taxon>
    </lineage>
</organism>
<gene>
    <name evidence="7" type="ORF">GCM10023205_13750</name>
</gene>
<evidence type="ECO:0000256" key="5">
    <source>
        <dbReference type="ARBA" id="ARBA00023251"/>
    </source>
</evidence>
<evidence type="ECO:0000313" key="7">
    <source>
        <dbReference type="EMBL" id="GAA4953609.1"/>
    </source>
</evidence>
<keyword evidence="8" id="KW-1185">Reference proteome</keyword>
<dbReference type="Pfam" id="PF00005">
    <property type="entry name" value="ABC_tran"/>
    <property type="match status" value="1"/>
</dbReference>
<evidence type="ECO:0000256" key="3">
    <source>
        <dbReference type="ARBA" id="ARBA00022741"/>
    </source>
</evidence>
<sequence length="310" mass="33120">MDHPQSAAVEIVDLVKTYGDKTAVDGLGLVVEHGTVTAVLGPNGAGKTTTIEVCEGYRRADSGTVRVLGLDPAAQGEQLRPRVGVMLQSGGVYAGARADEMLRHVAKLHADPLDVPMLIERLGLGSCGRTTYRRLSGGQQQRLALAMAVVGRPELVFLDEPTAGLDPQARRATWDLVADLRADGVTVVLTTHFMDEAERLADQVHIVDRGRVIASGSPEALCRDGAENSLRFSGPPGLDLTAMAAALPADAKAFEVARGSYRVEGDIDPQLLATVTAWCAQHGVMPEKLTVERRTLEDVFLELTGRELRA</sequence>
<dbReference type="SUPFAM" id="SSF52540">
    <property type="entry name" value="P-loop containing nucleoside triphosphate hydrolases"/>
    <property type="match status" value="1"/>
</dbReference>
<proteinExistence type="predicted"/>
<dbReference type="PROSITE" id="PS00211">
    <property type="entry name" value="ABC_TRANSPORTER_1"/>
    <property type="match status" value="1"/>
</dbReference>
<evidence type="ECO:0000259" key="6">
    <source>
        <dbReference type="PROSITE" id="PS50893"/>
    </source>
</evidence>
<accession>A0ABP9GV21</accession>
<reference evidence="8" key="1">
    <citation type="journal article" date="2019" name="Int. J. Syst. Evol. Microbiol.">
        <title>The Global Catalogue of Microorganisms (GCM) 10K type strain sequencing project: providing services to taxonomists for standard genome sequencing and annotation.</title>
        <authorList>
            <consortium name="The Broad Institute Genomics Platform"/>
            <consortium name="The Broad Institute Genome Sequencing Center for Infectious Disease"/>
            <person name="Wu L."/>
            <person name="Ma J."/>
        </authorList>
    </citation>
    <scope>NUCLEOTIDE SEQUENCE [LARGE SCALE GENOMIC DNA]</scope>
    <source>
        <strain evidence="8">JCM 17986</strain>
    </source>
</reference>
<dbReference type="InterPro" id="IPR003439">
    <property type="entry name" value="ABC_transporter-like_ATP-bd"/>
</dbReference>
<evidence type="ECO:0000313" key="8">
    <source>
        <dbReference type="Proteomes" id="UP001500466"/>
    </source>
</evidence>
<dbReference type="PROSITE" id="PS50893">
    <property type="entry name" value="ABC_TRANSPORTER_2"/>
    <property type="match status" value="1"/>
</dbReference>
<dbReference type="InterPro" id="IPR017871">
    <property type="entry name" value="ABC_transporter-like_CS"/>
</dbReference>
<keyword evidence="4 7" id="KW-0067">ATP-binding</keyword>
<feature type="domain" description="ABC transporter" evidence="6">
    <location>
        <begin position="9"/>
        <end position="234"/>
    </location>
</feature>
<comment type="caution">
    <text evidence="7">The sequence shown here is derived from an EMBL/GenBank/DDBJ whole genome shotgun (WGS) entry which is preliminary data.</text>
</comment>
<keyword evidence="2" id="KW-0813">Transport</keyword>
<dbReference type="InterPro" id="IPR027417">
    <property type="entry name" value="P-loop_NTPase"/>
</dbReference>
<evidence type="ECO:0000256" key="1">
    <source>
        <dbReference type="ARBA" id="ARBA00004202"/>
    </source>
</evidence>
<dbReference type="PANTHER" id="PTHR42711:SF16">
    <property type="entry name" value="ABC TRANSPORTER ATP-BINDING PROTEIN"/>
    <property type="match status" value="1"/>
</dbReference>
<dbReference type="GO" id="GO:0005524">
    <property type="term" value="F:ATP binding"/>
    <property type="evidence" value="ECO:0007669"/>
    <property type="project" value="UniProtKB-KW"/>
</dbReference>
<dbReference type="Gene3D" id="3.40.50.300">
    <property type="entry name" value="P-loop containing nucleotide triphosphate hydrolases"/>
    <property type="match status" value="1"/>
</dbReference>
<evidence type="ECO:0000256" key="2">
    <source>
        <dbReference type="ARBA" id="ARBA00022448"/>
    </source>
</evidence>
<comment type="subcellular location">
    <subcellularLocation>
        <location evidence="1">Cell membrane</location>
        <topology evidence="1">Peripheral membrane protein</topology>
    </subcellularLocation>
</comment>
<dbReference type="Proteomes" id="UP001500466">
    <property type="component" value="Unassembled WGS sequence"/>
</dbReference>
<dbReference type="InterPro" id="IPR050763">
    <property type="entry name" value="ABC_transporter_ATP-binding"/>
</dbReference>
<dbReference type="SMART" id="SM00382">
    <property type="entry name" value="AAA"/>
    <property type="match status" value="1"/>
</dbReference>
<keyword evidence="5" id="KW-0046">Antibiotic resistance</keyword>
<dbReference type="PANTHER" id="PTHR42711">
    <property type="entry name" value="ABC TRANSPORTER ATP-BINDING PROTEIN"/>
    <property type="match status" value="1"/>
</dbReference>
<protein>
    <submittedName>
        <fullName evidence="7">ABC transporter ATP-binding protein</fullName>
    </submittedName>
</protein>
<dbReference type="CDD" id="cd03230">
    <property type="entry name" value="ABC_DR_subfamily_A"/>
    <property type="match status" value="1"/>
</dbReference>
<dbReference type="InterPro" id="IPR003593">
    <property type="entry name" value="AAA+_ATPase"/>
</dbReference>